<gene>
    <name evidence="2" type="ORF">OMM_09649</name>
</gene>
<accession>A0A1V1P3C7</accession>
<dbReference type="Pfam" id="PF12770">
    <property type="entry name" value="CHAT"/>
    <property type="match status" value="1"/>
</dbReference>
<name>A0A1V1P3C7_9BACT</name>
<comment type="caution">
    <text evidence="2">The sequence shown here is derived from an EMBL/GenBank/DDBJ whole genome shotgun (WGS) entry which is preliminary data.</text>
</comment>
<organism evidence="2 3">
    <name type="scientific">Candidatus Magnetoglobus multicellularis str. Araruama</name>
    <dbReference type="NCBI Taxonomy" id="890399"/>
    <lineage>
        <taxon>Bacteria</taxon>
        <taxon>Pseudomonadati</taxon>
        <taxon>Thermodesulfobacteriota</taxon>
        <taxon>Desulfobacteria</taxon>
        <taxon>Desulfobacterales</taxon>
        <taxon>Desulfobacteraceae</taxon>
        <taxon>Candidatus Magnetoglobus</taxon>
    </lineage>
</organism>
<proteinExistence type="predicted"/>
<sequence length="131" mass="14805">MNENDSPNLLVIYCHGEGEYVNPYQSRLKLYGGPLTHHEIIQKVKPKALSGTRVMLTACETDLVNRKFEIVDEHLSLANAFLRKGASEVLGTLFQCDNHMSDELIEEARETTELSPLPKTIPFTLMLNFIT</sequence>
<feature type="domain" description="CHAT" evidence="1">
    <location>
        <begin position="5"/>
        <end position="107"/>
    </location>
</feature>
<evidence type="ECO:0000259" key="1">
    <source>
        <dbReference type="Pfam" id="PF12770"/>
    </source>
</evidence>
<dbReference type="AlphaFoldDB" id="A0A1V1P3C7"/>
<evidence type="ECO:0000313" key="3">
    <source>
        <dbReference type="Proteomes" id="UP000189670"/>
    </source>
</evidence>
<reference evidence="3" key="1">
    <citation type="submission" date="2012-11" db="EMBL/GenBank/DDBJ databases">
        <authorList>
            <person name="Lucero-Rivera Y.E."/>
            <person name="Tovar-Ramirez D."/>
        </authorList>
    </citation>
    <scope>NUCLEOTIDE SEQUENCE [LARGE SCALE GENOMIC DNA]</scope>
    <source>
        <strain evidence="3">Araruama</strain>
    </source>
</reference>
<dbReference type="InterPro" id="IPR024983">
    <property type="entry name" value="CHAT_dom"/>
</dbReference>
<dbReference type="EMBL" id="ATBP01000660">
    <property type="protein sequence ID" value="ETR69382.1"/>
    <property type="molecule type" value="Genomic_DNA"/>
</dbReference>
<evidence type="ECO:0000313" key="2">
    <source>
        <dbReference type="EMBL" id="ETR69382.1"/>
    </source>
</evidence>
<protein>
    <recommendedName>
        <fullName evidence="1">CHAT domain-containing protein</fullName>
    </recommendedName>
</protein>
<dbReference type="Proteomes" id="UP000189670">
    <property type="component" value="Unassembled WGS sequence"/>
</dbReference>